<dbReference type="AlphaFoldDB" id="G0UVN4"/>
<keyword evidence="2" id="KW-1133">Transmembrane helix</keyword>
<dbReference type="Pfam" id="PF00226">
    <property type="entry name" value="DnaJ"/>
    <property type="match status" value="1"/>
</dbReference>
<gene>
    <name evidence="4" type="ORF">TCIL3000_10_2090</name>
</gene>
<reference evidence="4" key="1">
    <citation type="journal article" date="2012" name="Proc. Natl. Acad. Sci. U.S.A.">
        <title>Antigenic diversity is generated by distinct evolutionary mechanisms in African trypanosome species.</title>
        <authorList>
            <person name="Jackson A.P."/>
            <person name="Berry A."/>
            <person name="Aslett M."/>
            <person name="Allison H.C."/>
            <person name="Burton P."/>
            <person name="Vavrova-Anderson J."/>
            <person name="Brown R."/>
            <person name="Browne H."/>
            <person name="Corton N."/>
            <person name="Hauser H."/>
            <person name="Gamble J."/>
            <person name="Gilderthorp R."/>
            <person name="Marcello L."/>
            <person name="McQuillan J."/>
            <person name="Otto T.D."/>
            <person name="Quail M.A."/>
            <person name="Sanders M.J."/>
            <person name="van Tonder A."/>
            <person name="Ginger M.L."/>
            <person name="Field M.C."/>
            <person name="Barry J.D."/>
            <person name="Hertz-Fowler C."/>
            <person name="Berriman M."/>
        </authorList>
    </citation>
    <scope>NUCLEOTIDE SEQUENCE</scope>
    <source>
        <strain evidence="4">IL3000</strain>
    </source>
</reference>
<evidence type="ECO:0000256" key="2">
    <source>
        <dbReference type="SAM" id="Phobius"/>
    </source>
</evidence>
<feature type="region of interest" description="Disordered" evidence="1">
    <location>
        <begin position="459"/>
        <end position="484"/>
    </location>
</feature>
<dbReference type="PANTHER" id="PTHR24074">
    <property type="entry name" value="CO-CHAPERONE PROTEIN DJLA"/>
    <property type="match status" value="1"/>
</dbReference>
<proteinExistence type="predicted"/>
<organism evidence="4">
    <name type="scientific">Trypanosoma congolense (strain IL3000)</name>
    <dbReference type="NCBI Taxonomy" id="1068625"/>
    <lineage>
        <taxon>Eukaryota</taxon>
        <taxon>Discoba</taxon>
        <taxon>Euglenozoa</taxon>
        <taxon>Kinetoplastea</taxon>
        <taxon>Metakinetoplastina</taxon>
        <taxon>Trypanosomatida</taxon>
        <taxon>Trypanosomatidae</taxon>
        <taxon>Trypanosoma</taxon>
        <taxon>Nannomonas</taxon>
    </lineage>
</organism>
<evidence type="ECO:0000313" key="4">
    <source>
        <dbReference type="EMBL" id="CCC93450.1"/>
    </source>
</evidence>
<feature type="region of interest" description="Disordered" evidence="1">
    <location>
        <begin position="1"/>
        <end position="26"/>
    </location>
</feature>
<dbReference type="SMART" id="SM00271">
    <property type="entry name" value="DnaJ"/>
    <property type="match status" value="1"/>
</dbReference>
<dbReference type="EMBL" id="HE575323">
    <property type="protein sequence ID" value="CCC93450.1"/>
    <property type="molecule type" value="Genomic_DNA"/>
</dbReference>
<dbReference type="InterPro" id="IPR036869">
    <property type="entry name" value="J_dom_sf"/>
</dbReference>
<dbReference type="PRINTS" id="PR00625">
    <property type="entry name" value="JDOMAIN"/>
</dbReference>
<evidence type="ECO:0000256" key="1">
    <source>
        <dbReference type="SAM" id="MobiDB-lite"/>
    </source>
</evidence>
<dbReference type="InterPro" id="IPR001623">
    <property type="entry name" value="DnaJ_domain"/>
</dbReference>
<evidence type="ECO:0000259" key="3">
    <source>
        <dbReference type="PROSITE" id="PS50076"/>
    </source>
</evidence>
<keyword evidence="2" id="KW-0472">Membrane</keyword>
<dbReference type="Gene3D" id="1.10.287.110">
    <property type="entry name" value="DnaJ domain"/>
    <property type="match status" value="1"/>
</dbReference>
<keyword evidence="2" id="KW-0812">Transmembrane</keyword>
<protein>
    <recommendedName>
        <fullName evidence="3">J domain-containing protein</fullName>
    </recommendedName>
</protein>
<dbReference type="PROSITE" id="PS50076">
    <property type="entry name" value="DNAJ_2"/>
    <property type="match status" value="1"/>
</dbReference>
<sequence>MSPKSAVCHSERDHTSDNTDRRPTHVKASIGRKALEHDKEFAAFVERMRAINYTFTRKTNRTNIEVIAPPVVYRSNSLSEREFTQNFEAESLWLDCCLCEFVSRMSRYKSAGSLIARIAMVLLVSLLLLWRYWPLWEVLIDVESASHYNVLGIPHGSEPRVIRQAYRESARRFHPDRNPNCELCRIQMIKIQQAYDILLAKGEKRFELRDRYTKELSQIRSLVFFRLYSTATNSAQSLYYLIEYFHRKTFSGAREGFSDKLRLFCQSLTMGIFTAYDILYGSEFSVVVLLQVFWFCVSAAKPSAQEWELIGMVKRSYVDFYKEAVFFLALSSFIHLFQVYQFEKTFRDLNLLELFFQHVLGVLYVLAHLYRMTPNLMDNFSLRKCSMPLRFLTLPEGRVSFLKFVVTEFGLLLDDLFAFTCRVPSAYRVVVFTVHVAFLCEFALFPWESSVLSTLSNNKKGEASEHHDDQKDSETIHGEEAKTVSERAVSSEEVLLLKNLDYERIGWIDIITTKYKKQIEIATNNFMQQHRGPVAFELVPTPNLQGIALVFVVQEDQKTPVNYGVLFHVKNKCYSRLLASLRAPLDCPLTDLSTVRNKDTRMISNVSDSDKYMTPSDLWKARYTVSTMQESWDAMMLMASIASLLLLICYSLQS</sequence>
<feature type="transmembrane region" description="Helical" evidence="2">
    <location>
        <begin position="114"/>
        <end position="133"/>
    </location>
</feature>
<accession>G0UVN4</accession>
<dbReference type="SUPFAM" id="SSF46565">
    <property type="entry name" value="Chaperone J-domain"/>
    <property type="match status" value="1"/>
</dbReference>
<name>G0UVN4_TRYCI</name>
<dbReference type="VEuPathDB" id="TriTrypDB:TcIL3000_10_2090"/>
<feature type="compositionally biased region" description="Basic and acidic residues" evidence="1">
    <location>
        <begin position="9"/>
        <end position="23"/>
    </location>
</feature>
<dbReference type="CDD" id="cd06257">
    <property type="entry name" value="DnaJ"/>
    <property type="match status" value="1"/>
</dbReference>
<dbReference type="InterPro" id="IPR050817">
    <property type="entry name" value="DjlA_DnaK_co-chaperone"/>
</dbReference>
<feature type="domain" description="J" evidence="3">
    <location>
        <begin position="146"/>
        <end position="213"/>
    </location>
</feature>